<dbReference type="InterPro" id="IPR008238">
    <property type="entry name" value="Chorismate_mutase_AroQ_euk"/>
</dbReference>
<name>A0A8J4R1C0_9ROSI</name>
<protein>
    <recommendedName>
        <fullName evidence="2">chorismate mutase</fullName>
        <ecNumber evidence="2">5.4.99.5</ecNumber>
    </recommendedName>
</protein>
<dbReference type="PANTHER" id="PTHR21145:SF15">
    <property type="entry name" value="CHORISMATE MUTASE 3, CHLOROPLASTIC"/>
    <property type="match status" value="1"/>
</dbReference>
<keyword evidence="5" id="KW-1185">Reference proteome</keyword>
<dbReference type="SUPFAM" id="SSF48600">
    <property type="entry name" value="Chorismate mutase II"/>
    <property type="match status" value="2"/>
</dbReference>
<organism evidence="4 5">
    <name type="scientific">Castanea mollissima</name>
    <name type="common">Chinese chestnut</name>
    <dbReference type="NCBI Taxonomy" id="60419"/>
    <lineage>
        <taxon>Eukaryota</taxon>
        <taxon>Viridiplantae</taxon>
        <taxon>Streptophyta</taxon>
        <taxon>Embryophyta</taxon>
        <taxon>Tracheophyta</taxon>
        <taxon>Spermatophyta</taxon>
        <taxon>Magnoliopsida</taxon>
        <taxon>eudicotyledons</taxon>
        <taxon>Gunneridae</taxon>
        <taxon>Pentapetalae</taxon>
        <taxon>rosids</taxon>
        <taxon>fabids</taxon>
        <taxon>Fagales</taxon>
        <taxon>Fagaceae</taxon>
        <taxon>Castanea</taxon>
    </lineage>
</organism>
<gene>
    <name evidence="4" type="ORF">CMV_015559</name>
</gene>
<comment type="caution">
    <text evidence="4">The sequence shown here is derived from an EMBL/GenBank/DDBJ whole genome shotgun (WGS) entry which is preliminary data.</text>
</comment>
<dbReference type="Proteomes" id="UP000737018">
    <property type="component" value="Unassembled WGS sequence"/>
</dbReference>
<dbReference type="GO" id="GO:0046417">
    <property type="term" value="P:chorismate metabolic process"/>
    <property type="evidence" value="ECO:0007669"/>
    <property type="project" value="InterPro"/>
</dbReference>
<dbReference type="AlphaFoldDB" id="A0A8J4R1C0"/>
<dbReference type="UniPathway" id="UPA00120">
    <property type="reaction ID" value="UER00203"/>
</dbReference>
<evidence type="ECO:0000313" key="5">
    <source>
        <dbReference type="Proteomes" id="UP000737018"/>
    </source>
</evidence>
<dbReference type="PANTHER" id="PTHR21145">
    <property type="entry name" value="CHORISMATE MUTASE"/>
    <property type="match status" value="1"/>
</dbReference>
<dbReference type="PROSITE" id="PS51169">
    <property type="entry name" value="CHORISMATE_MUT_3"/>
    <property type="match status" value="1"/>
</dbReference>
<dbReference type="EMBL" id="JRKL02002282">
    <property type="protein sequence ID" value="KAF3959645.1"/>
    <property type="molecule type" value="Genomic_DNA"/>
</dbReference>
<sequence>MESKLLEAAITGTPAHITFKYSRPTLHFASKATFKSTESNFVANGCRPIQASFSSTTSPSSSFPIRLVKKKRVDQSETLTLPFIRHSLIRQEDNIIFSLLERAQYCYNADTYDHDAFSVDSFNGSLVEFMVRETEKLHAQVGRYKNPDELPFFPADLPEPMLPPLQYPQVNHSFIVIRYWDGVLWTAISSIKDGTSRDEEDNSNNNMEVLHPCADSININNKVWNMYFRDLLPRLVKAGDDGNCGSAAVCDTLCLQVDVCYARLARNLGSEQMEYRIQAEQSSLIENYNKDDMVIRDPVALKGKDCLAPDLAPPSTTTTKRRKMKTHGRDSPRVLDIVRIRIGDLGFRRGDLIGRRGIEEAVESHFFLGLECEDDHCREEEIGEKGMEEI</sequence>
<dbReference type="EC" id="5.4.99.5" evidence="2"/>
<dbReference type="GO" id="GO:0004106">
    <property type="term" value="F:chorismate mutase activity"/>
    <property type="evidence" value="ECO:0007669"/>
    <property type="project" value="UniProtKB-EC"/>
</dbReference>
<dbReference type="InterPro" id="IPR036263">
    <property type="entry name" value="Chorismate_II_sf"/>
</dbReference>
<reference evidence="4" key="1">
    <citation type="submission" date="2020-03" db="EMBL/GenBank/DDBJ databases">
        <title>Castanea mollissima Vanexum genome sequencing.</title>
        <authorList>
            <person name="Staton M."/>
        </authorList>
    </citation>
    <scope>NUCLEOTIDE SEQUENCE</scope>
    <source>
        <tissue evidence="4">Leaf</tissue>
    </source>
</reference>
<dbReference type="InterPro" id="IPR037039">
    <property type="entry name" value="CM_AroQ_sf_eucaryotic"/>
</dbReference>
<evidence type="ECO:0000256" key="3">
    <source>
        <dbReference type="ARBA" id="ARBA00023235"/>
    </source>
</evidence>
<dbReference type="GO" id="GO:0005737">
    <property type="term" value="C:cytoplasm"/>
    <property type="evidence" value="ECO:0007669"/>
    <property type="project" value="TreeGrafter"/>
</dbReference>
<dbReference type="OrthoDB" id="1711427at2759"/>
<accession>A0A8J4R1C0</accession>
<evidence type="ECO:0000256" key="2">
    <source>
        <dbReference type="ARBA" id="ARBA00012404"/>
    </source>
</evidence>
<dbReference type="GO" id="GO:0009073">
    <property type="term" value="P:aromatic amino acid family biosynthetic process"/>
    <property type="evidence" value="ECO:0007669"/>
    <property type="project" value="InterPro"/>
</dbReference>
<proteinExistence type="predicted"/>
<comment type="catalytic activity">
    <reaction evidence="1">
        <text>chorismate = prephenate</text>
        <dbReference type="Rhea" id="RHEA:13897"/>
        <dbReference type="ChEBI" id="CHEBI:29748"/>
        <dbReference type="ChEBI" id="CHEBI:29934"/>
        <dbReference type="EC" id="5.4.99.5"/>
    </reaction>
</comment>
<dbReference type="Gene3D" id="1.10.590.10">
    <property type="entry name" value="Chorismate mutase, AroQ class superfamily, eukaryotic"/>
    <property type="match status" value="1"/>
</dbReference>
<evidence type="ECO:0000256" key="1">
    <source>
        <dbReference type="ARBA" id="ARBA00000824"/>
    </source>
</evidence>
<evidence type="ECO:0000313" key="4">
    <source>
        <dbReference type="EMBL" id="KAF3959645.1"/>
    </source>
</evidence>
<keyword evidence="3" id="KW-0413">Isomerase</keyword>